<dbReference type="PANTHER" id="PTHR46910">
    <property type="entry name" value="TRANSCRIPTION FACTOR PDR1"/>
    <property type="match status" value="1"/>
</dbReference>
<dbReference type="Gene3D" id="4.10.240.10">
    <property type="entry name" value="Zn(2)-C6 fungal-type DNA-binding domain"/>
    <property type="match status" value="1"/>
</dbReference>
<reference evidence="7 8" key="1">
    <citation type="journal article" date="2016" name="Mol. Biol. Evol.">
        <title>Comparative Genomics of Early-Diverging Mushroom-Forming Fungi Provides Insights into the Origins of Lignocellulose Decay Capabilities.</title>
        <authorList>
            <person name="Nagy L.G."/>
            <person name="Riley R."/>
            <person name="Tritt A."/>
            <person name="Adam C."/>
            <person name="Daum C."/>
            <person name="Floudas D."/>
            <person name="Sun H."/>
            <person name="Yadav J.S."/>
            <person name="Pangilinan J."/>
            <person name="Larsson K.H."/>
            <person name="Matsuura K."/>
            <person name="Barry K."/>
            <person name="Labutti K."/>
            <person name="Kuo R."/>
            <person name="Ohm R.A."/>
            <person name="Bhattacharya S.S."/>
            <person name="Shirouzu T."/>
            <person name="Yoshinaga Y."/>
            <person name="Martin F.M."/>
            <person name="Grigoriev I.V."/>
            <person name="Hibbett D.S."/>
        </authorList>
    </citation>
    <scope>NUCLEOTIDE SEQUENCE [LARGE SCALE GENOMIC DNA]</scope>
    <source>
        <strain evidence="7 8">HHB12733</strain>
    </source>
</reference>
<dbReference type="PROSITE" id="PS00463">
    <property type="entry name" value="ZN2_CY6_FUNGAL_1"/>
    <property type="match status" value="1"/>
</dbReference>
<gene>
    <name evidence="7" type="ORF">CALCODRAFT_496449</name>
</gene>
<dbReference type="AlphaFoldDB" id="A0A165FSM9"/>
<keyword evidence="3" id="KW-0238">DNA-binding</keyword>
<organism evidence="7 8">
    <name type="scientific">Calocera cornea HHB12733</name>
    <dbReference type="NCBI Taxonomy" id="1353952"/>
    <lineage>
        <taxon>Eukaryota</taxon>
        <taxon>Fungi</taxon>
        <taxon>Dikarya</taxon>
        <taxon>Basidiomycota</taxon>
        <taxon>Agaricomycotina</taxon>
        <taxon>Dacrymycetes</taxon>
        <taxon>Dacrymycetales</taxon>
        <taxon>Dacrymycetaceae</taxon>
        <taxon>Calocera</taxon>
    </lineage>
</organism>
<dbReference type="GO" id="GO:0003677">
    <property type="term" value="F:DNA binding"/>
    <property type="evidence" value="ECO:0007669"/>
    <property type="project" value="UniProtKB-KW"/>
</dbReference>
<evidence type="ECO:0000259" key="6">
    <source>
        <dbReference type="PROSITE" id="PS50048"/>
    </source>
</evidence>
<evidence type="ECO:0000256" key="4">
    <source>
        <dbReference type="ARBA" id="ARBA00023242"/>
    </source>
</evidence>
<dbReference type="InterPro" id="IPR036864">
    <property type="entry name" value="Zn2-C6_fun-type_DNA-bd_sf"/>
</dbReference>
<keyword evidence="8" id="KW-1185">Reference proteome</keyword>
<sequence>MSNSPPEVTDEIAGKKRKLYSSCDTCKLRRVKCERDSEDVPCAKCVEKGIHCTTAGPKRKKPRTGKRIEQAKELFGDGTHNAGESSRGSLIPYSRTAPVTPASDDDSFDLRGFDSMTARPLTNDSTDARLSLSEIVSTLSSHLIEVYFSLTHYPLPLYRWKNFREQFEKAGRRPEQMAGMGGVLAHALIAYGAYASNSPAILGPGAPALNKIDQEEVNFIHWGRQRAALCKSLVDRAVRIADEHGVFRVECNESIVILLLLEMLVDHGDATRRRGRPFRTAALGHARTLSEEGNTRDEYIELQGGGLGWMLYLRDTLQAAVAGREPRLRDRDVQILCGRAMTLGLPTMVEFAKALNGDILVWDPVIRIWDHVAQLTRQFAIRMAREAPVPEPRDDPFADNFLWELYKDLDDTKACIKLMQAHLSQFFTFKRPGHNFFKFYCRTMSLGCIFVDFLVHRGVKQELQTLNDRLEHATLVPLDDITNFGISEHEKRRSRLLQLKHEADGRMQKCARELVSILWAMQNSLSARTGLGIMTGVHMVYETFPLFSEILCAIPSTEEGGALDFPLDTKIQEIGWLLSTWRSLGWSWADMADLIKYLEEQHARFTALKSSLASRPSQQSGVALPVSSIRSSAEPSSSSFAPPTPASIQLSTNPDFTDMPGGAYQSATSGKRPAPGYASDLQEQALAPPNPNAPEAPAFHPPVRSVPSIATSMATSVSGLPLSDPFADLYTMPVSSEYLDGTAQAGALPSPTSYEDLQQWASLFNDTVPLNWEFGPTGFTP</sequence>
<dbReference type="GO" id="GO:0005634">
    <property type="term" value="C:nucleus"/>
    <property type="evidence" value="ECO:0007669"/>
    <property type="project" value="UniProtKB-SubCell"/>
</dbReference>
<evidence type="ECO:0000256" key="3">
    <source>
        <dbReference type="ARBA" id="ARBA00023125"/>
    </source>
</evidence>
<protein>
    <recommendedName>
        <fullName evidence="6">Zn(2)-C6 fungal-type domain-containing protein</fullName>
    </recommendedName>
</protein>
<evidence type="ECO:0000256" key="5">
    <source>
        <dbReference type="SAM" id="MobiDB-lite"/>
    </source>
</evidence>
<evidence type="ECO:0000256" key="2">
    <source>
        <dbReference type="ARBA" id="ARBA00022723"/>
    </source>
</evidence>
<feature type="region of interest" description="Disordered" evidence="5">
    <location>
        <begin position="73"/>
        <end position="108"/>
    </location>
</feature>
<name>A0A165FSM9_9BASI</name>
<dbReference type="SUPFAM" id="SSF57701">
    <property type="entry name" value="Zn2/Cys6 DNA-binding domain"/>
    <property type="match status" value="1"/>
</dbReference>
<evidence type="ECO:0000256" key="1">
    <source>
        <dbReference type="ARBA" id="ARBA00004123"/>
    </source>
</evidence>
<dbReference type="STRING" id="1353952.A0A165FSM9"/>
<dbReference type="InterPro" id="IPR050987">
    <property type="entry name" value="AtrR-like"/>
</dbReference>
<keyword evidence="2" id="KW-0479">Metal-binding</keyword>
<keyword evidence="4" id="KW-0539">Nucleus</keyword>
<feature type="domain" description="Zn(2)-C6 fungal-type" evidence="6">
    <location>
        <begin position="22"/>
        <end position="54"/>
    </location>
</feature>
<dbReference type="Pfam" id="PF00172">
    <property type="entry name" value="Zn_clus"/>
    <property type="match status" value="1"/>
</dbReference>
<dbReference type="PROSITE" id="PS50048">
    <property type="entry name" value="ZN2_CY6_FUNGAL_2"/>
    <property type="match status" value="1"/>
</dbReference>
<dbReference type="InParanoid" id="A0A165FSM9"/>
<dbReference type="PANTHER" id="PTHR46910:SF3">
    <property type="entry name" value="HALOTOLERANCE PROTEIN 9-RELATED"/>
    <property type="match status" value="1"/>
</dbReference>
<dbReference type="Proteomes" id="UP000076842">
    <property type="component" value="Unassembled WGS sequence"/>
</dbReference>
<dbReference type="GO" id="GO:0000981">
    <property type="term" value="F:DNA-binding transcription factor activity, RNA polymerase II-specific"/>
    <property type="evidence" value="ECO:0007669"/>
    <property type="project" value="InterPro"/>
</dbReference>
<accession>A0A165FSM9</accession>
<dbReference type="GO" id="GO:0008270">
    <property type="term" value="F:zinc ion binding"/>
    <property type="evidence" value="ECO:0007669"/>
    <property type="project" value="InterPro"/>
</dbReference>
<comment type="subcellular location">
    <subcellularLocation>
        <location evidence="1">Nucleus</location>
    </subcellularLocation>
</comment>
<proteinExistence type="predicted"/>
<dbReference type="EMBL" id="KV423967">
    <property type="protein sequence ID" value="KZT57152.1"/>
    <property type="molecule type" value="Genomic_DNA"/>
</dbReference>
<evidence type="ECO:0000313" key="7">
    <source>
        <dbReference type="EMBL" id="KZT57152.1"/>
    </source>
</evidence>
<dbReference type="InterPro" id="IPR001138">
    <property type="entry name" value="Zn2Cys6_DnaBD"/>
</dbReference>
<evidence type="ECO:0000313" key="8">
    <source>
        <dbReference type="Proteomes" id="UP000076842"/>
    </source>
</evidence>
<feature type="region of interest" description="Disordered" evidence="5">
    <location>
        <begin position="633"/>
        <end position="677"/>
    </location>
</feature>
<dbReference type="SMART" id="SM00066">
    <property type="entry name" value="GAL4"/>
    <property type="match status" value="1"/>
</dbReference>
<dbReference type="CDD" id="cd00067">
    <property type="entry name" value="GAL4"/>
    <property type="match status" value="1"/>
</dbReference>
<dbReference type="OrthoDB" id="3345045at2759"/>